<organism evidence="3 4">
    <name type="scientific">Scleropages formosus</name>
    <name type="common">Asian bonytongue</name>
    <name type="synonym">Osteoglossum formosum</name>
    <dbReference type="NCBI Taxonomy" id="113540"/>
    <lineage>
        <taxon>Eukaryota</taxon>
        <taxon>Metazoa</taxon>
        <taxon>Chordata</taxon>
        <taxon>Craniata</taxon>
        <taxon>Vertebrata</taxon>
        <taxon>Euteleostomi</taxon>
        <taxon>Actinopterygii</taxon>
        <taxon>Neopterygii</taxon>
        <taxon>Teleostei</taxon>
        <taxon>Osteoglossocephala</taxon>
        <taxon>Osteoglossomorpha</taxon>
        <taxon>Osteoglossiformes</taxon>
        <taxon>Osteoglossidae</taxon>
        <taxon>Scleropages</taxon>
    </lineage>
</organism>
<dbReference type="InterPro" id="IPR010987">
    <property type="entry name" value="Glutathione-S-Trfase_C-like"/>
</dbReference>
<feature type="domain" description="GST C-terminal" evidence="2">
    <location>
        <begin position="125"/>
        <end position="247"/>
    </location>
</feature>
<reference evidence="3 4" key="1">
    <citation type="submission" date="2015-08" db="EMBL/GenBank/DDBJ databases">
        <title>The genome of the Asian arowana (Scleropages formosus).</title>
        <authorList>
            <person name="Tan M.H."/>
            <person name="Gan H.M."/>
            <person name="Croft L.J."/>
            <person name="Austin C.M."/>
        </authorList>
    </citation>
    <scope>NUCLEOTIDE SEQUENCE [LARGE SCALE GENOMIC DNA]</scope>
    <source>
        <strain evidence="3">Aro1</strain>
    </source>
</reference>
<feature type="region of interest" description="Disordered" evidence="1">
    <location>
        <begin position="1"/>
        <end position="42"/>
    </location>
</feature>
<dbReference type="AlphaFoldDB" id="A0A0P7TLU9"/>
<dbReference type="SUPFAM" id="SSF47616">
    <property type="entry name" value="GST C-terminal domain-like"/>
    <property type="match status" value="1"/>
</dbReference>
<evidence type="ECO:0000313" key="3">
    <source>
        <dbReference type="EMBL" id="KPP61912.1"/>
    </source>
</evidence>
<dbReference type="PANTHER" id="PTHR44490">
    <property type="entry name" value="EUKARYOTIC TRANSLATION ELONGATION FACTOR 1 EPSILON-1"/>
    <property type="match status" value="1"/>
</dbReference>
<feature type="compositionally biased region" description="Basic and acidic residues" evidence="1">
    <location>
        <begin position="1"/>
        <end position="10"/>
    </location>
</feature>
<dbReference type="GO" id="GO:0005737">
    <property type="term" value="C:cytoplasm"/>
    <property type="evidence" value="ECO:0007669"/>
    <property type="project" value="TreeGrafter"/>
</dbReference>
<protein>
    <recommendedName>
        <fullName evidence="2">GST C-terminal domain-containing protein</fullName>
    </recommendedName>
</protein>
<dbReference type="GO" id="GO:0005634">
    <property type="term" value="C:nucleus"/>
    <property type="evidence" value="ECO:0007669"/>
    <property type="project" value="TreeGrafter"/>
</dbReference>
<feature type="region of interest" description="Disordered" evidence="1">
    <location>
        <begin position="69"/>
        <end position="92"/>
    </location>
</feature>
<dbReference type="InterPro" id="IPR053837">
    <property type="entry name" value="AIMP3/p18_C"/>
</dbReference>
<proteinExistence type="predicted"/>
<dbReference type="Pfam" id="PF21972">
    <property type="entry name" value="Arc1p_N_like"/>
    <property type="match status" value="1"/>
</dbReference>
<dbReference type="STRING" id="113540.ENSSFOP00015039302"/>
<dbReference type="Gene3D" id="1.20.1050.10">
    <property type="match status" value="1"/>
</dbReference>
<dbReference type="EMBL" id="JARO02009175">
    <property type="protein sequence ID" value="KPP61912.1"/>
    <property type="molecule type" value="Genomic_DNA"/>
</dbReference>
<sequence>MQKTLSESKRCSPITVKSLPVRSNHGPAALQSPSNRAEQRSCPQWRRANMALMELASLEKSLGFKKANKYSTQGNNKSVQFDPGGDRKSMQRDEEGRYLEMLQQTPILQSNKGAPLIGLVTIASHLVQEAAQPELLGRTAEQRAVVRQWLEYRVTQLDGCPKEDIRSILKELNQYLEDKVYLAGSDFTLADILLYYGVHHIMADLSVQEKEQHMNLSRWFDHIQHYPGIRQHLPLVVVLRNRLYTGGHH</sequence>
<gene>
    <name evidence="3" type="ORF">Z043_119942</name>
</gene>
<dbReference type="GO" id="GO:0043517">
    <property type="term" value="P:positive regulation of DNA damage response, signal transduction by p53 class mediator"/>
    <property type="evidence" value="ECO:0007669"/>
    <property type="project" value="InterPro"/>
</dbReference>
<evidence type="ECO:0000259" key="2">
    <source>
        <dbReference type="PROSITE" id="PS50405"/>
    </source>
</evidence>
<dbReference type="Proteomes" id="UP000034805">
    <property type="component" value="Unassembled WGS sequence"/>
</dbReference>
<feature type="compositionally biased region" description="Polar residues" evidence="1">
    <location>
        <begin position="69"/>
        <end position="79"/>
    </location>
</feature>
<accession>A0A0P7TLU9</accession>
<dbReference type="GO" id="GO:0017101">
    <property type="term" value="C:aminoacyl-tRNA synthetase multienzyme complex"/>
    <property type="evidence" value="ECO:0007669"/>
    <property type="project" value="InterPro"/>
</dbReference>
<name>A0A0P7TLU9_SCLFO</name>
<comment type="caution">
    <text evidence="3">The sequence shown here is derived from an EMBL/GenBank/DDBJ whole genome shotgun (WGS) entry which is preliminary data.</text>
</comment>
<evidence type="ECO:0000256" key="1">
    <source>
        <dbReference type="SAM" id="MobiDB-lite"/>
    </source>
</evidence>
<dbReference type="PROSITE" id="PS50405">
    <property type="entry name" value="GST_CTER"/>
    <property type="match status" value="1"/>
</dbReference>
<dbReference type="InterPro" id="IPR053836">
    <property type="entry name" value="Arc1-like_N"/>
</dbReference>
<evidence type="ECO:0000313" key="4">
    <source>
        <dbReference type="Proteomes" id="UP000034805"/>
    </source>
</evidence>
<dbReference type="InterPro" id="IPR036282">
    <property type="entry name" value="Glutathione-S-Trfase_C_sf"/>
</dbReference>
<dbReference type="CDD" id="cd10305">
    <property type="entry name" value="GST_C_AIMP3"/>
    <property type="match status" value="1"/>
</dbReference>
<dbReference type="Gene3D" id="3.40.30.90">
    <property type="match status" value="2"/>
</dbReference>
<dbReference type="PANTHER" id="PTHR44490:SF1">
    <property type="entry name" value="EUKARYOTIC TRANSLATION ELONGATION FACTOR 1 EPSILON-1"/>
    <property type="match status" value="1"/>
</dbReference>
<dbReference type="InterPro" id="IPR042450">
    <property type="entry name" value="EEF1E1"/>
</dbReference>